<keyword evidence="1" id="KW-0472">Membrane</keyword>
<evidence type="ECO:0000313" key="2">
    <source>
        <dbReference type="EMBL" id="SMF49045.1"/>
    </source>
</evidence>
<sequence>MDNAFIRPCANRDDTARFGFGLVRPVALVAALAAALVMAACGTRTVEDHRPPVEIKDTDTCAVCGMYVKGSTGPRAEAYAGDAPQPLKFESTRDLLAYAVQPDLAAQLGAVYVQDTARIDWQNPGGSPASFTDARTAFYVAWQPLPGGMGPTFASFAKRADAEAFVAAHGGQIMSFGEITPELVSQLQFTCPPPGSALAKLAHSCKTVAGAAVTQAGSAHGAGEHGSAQ</sequence>
<gene>
    <name evidence="2" type="ORF">SAMN06295900_108119</name>
</gene>
<keyword evidence="1" id="KW-1133">Transmembrane helix</keyword>
<dbReference type="AlphaFoldDB" id="A0A1X7FAP5"/>
<organism evidence="2 3">
    <name type="scientific">Trinickia caryophylli</name>
    <name type="common">Paraburkholderia caryophylli</name>
    <dbReference type="NCBI Taxonomy" id="28094"/>
    <lineage>
        <taxon>Bacteria</taxon>
        <taxon>Pseudomonadati</taxon>
        <taxon>Pseudomonadota</taxon>
        <taxon>Betaproteobacteria</taxon>
        <taxon>Burkholderiales</taxon>
        <taxon>Burkholderiaceae</taxon>
        <taxon>Trinickia</taxon>
    </lineage>
</organism>
<dbReference type="InterPro" id="IPR008719">
    <property type="entry name" value="N2O_reductase_NosL"/>
</dbReference>
<dbReference type="OrthoDB" id="982633at2"/>
<dbReference type="Gene3D" id="3.30.70.2050">
    <property type="match status" value="1"/>
</dbReference>
<reference evidence="3" key="1">
    <citation type="submission" date="2017-04" db="EMBL/GenBank/DDBJ databases">
        <authorList>
            <person name="Varghese N."/>
            <person name="Submissions S."/>
        </authorList>
    </citation>
    <scope>NUCLEOTIDE SEQUENCE [LARGE SCALE GENOMIC DNA]</scope>
    <source>
        <strain evidence="3">Ballard 720</strain>
    </source>
</reference>
<dbReference type="RefSeq" id="WP_085228463.1">
    <property type="nucleotide sequence ID" value="NZ_BSQD01000010.1"/>
</dbReference>
<keyword evidence="1" id="KW-0812">Transmembrane</keyword>
<dbReference type="PANTHER" id="PTHR41247">
    <property type="entry name" value="HTH-TYPE TRANSCRIPTIONAL REPRESSOR YCNK"/>
    <property type="match status" value="1"/>
</dbReference>
<dbReference type="EMBL" id="FXAH01000008">
    <property type="protein sequence ID" value="SMF49045.1"/>
    <property type="molecule type" value="Genomic_DNA"/>
</dbReference>
<dbReference type="GeneID" id="95550285"/>
<name>A0A1X7FAP5_TRICW</name>
<dbReference type="Proteomes" id="UP000192911">
    <property type="component" value="Unassembled WGS sequence"/>
</dbReference>
<keyword evidence="3" id="KW-1185">Reference proteome</keyword>
<proteinExistence type="predicted"/>
<dbReference type="Pfam" id="PF05573">
    <property type="entry name" value="NosL"/>
    <property type="match status" value="1"/>
</dbReference>
<accession>A0A1X7FAP5</accession>
<evidence type="ECO:0000256" key="1">
    <source>
        <dbReference type="SAM" id="Phobius"/>
    </source>
</evidence>
<dbReference type="STRING" id="28094.SAMN06295900_108119"/>
<feature type="transmembrane region" description="Helical" evidence="1">
    <location>
        <begin position="22"/>
        <end position="41"/>
    </location>
</feature>
<evidence type="ECO:0000313" key="3">
    <source>
        <dbReference type="Proteomes" id="UP000192911"/>
    </source>
</evidence>
<dbReference type="Gene3D" id="3.30.70.2060">
    <property type="match status" value="1"/>
</dbReference>
<dbReference type="PANTHER" id="PTHR41247:SF1">
    <property type="entry name" value="HTH-TYPE TRANSCRIPTIONAL REPRESSOR YCNK"/>
    <property type="match status" value="1"/>
</dbReference>
<dbReference type="SUPFAM" id="SSF160387">
    <property type="entry name" value="NosL/MerB-like"/>
    <property type="match status" value="1"/>
</dbReference>
<protein>
    <submittedName>
        <fullName evidence="2">Copper chaperone NosL</fullName>
    </submittedName>
</protein>